<dbReference type="PANTHER" id="PTHR43319">
    <property type="entry name" value="BETA-LACTAMASE-RELATED"/>
    <property type="match status" value="1"/>
</dbReference>
<dbReference type="AlphaFoldDB" id="A0A1I0U3B0"/>
<reference evidence="2 3" key="1">
    <citation type="submission" date="2016-10" db="EMBL/GenBank/DDBJ databases">
        <authorList>
            <person name="de Groot N.N."/>
        </authorList>
    </citation>
    <scope>NUCLEOTIDE SEQUENCE [LARGE SCALE GENOMIC DNA]</scope>
    <source>
        <strain evidence="2 3">DSM 44908</strain>
    </source>
</reference>
<evidence type="ECO:0000259" key="1">
    <source>
        <dbReference type="Pfam" id="PF00144"/>
    </source>
</evidence>
<feature type="domain" description="Beta-lactamase-related" evidence="1">
    <location>
        <begin position="35"/>
        <end position="377"/>
    </location>
</feature>
<accession>A0A1I0U3B0</accession>
<organism evidence="2 3">
    <name type="scientific">Rhodococcoides kroppenstedtii</name>
    <dbReference type="NCBI Taxonomy" id="293050"/>
    <lineage>
        <taxon>Bacteria</taxon>
        <taxon>Bacillati</taxon>
        <taxon>Actinomycetota</taxon>
        <taxon>Actinomycetes</taxon>
        <taxon>Mycobacteriales</taxon>
        <taxon>Nocardiaceae</taxon>
        <taxon>Rhodococcoides</taxon>
    </lineage>
</organism>
<protein>
    <submittedName>
        <fullName evidence="2">CubicO group peptidase, beta-lactamase class C family</fullName>
    </submittedName>
</protein>
<dbReference type="EMBL" id="FOJN01000012">
    <property type="protein sequence ID" value="SFA58535.1"/>
    <property type="molecule type" value="Genomic_DNA"/>
</dbReference>
<dbReference type="PANTHER" id="PTHR43319:SF3">
    <property type="entry name" value="BETA-LACTAMASE-RELATED DOMAIN-CONTAINING PROTEIN"/>
    <property type="match status" value="1"/>
</dbReference>
<dbReference type="Proteomes" id="UP000182054">
    <property type="component" value="Unassembled WGS sequence"/>
</dbReference>
<dbReference type="InterPro" id="IPR001466">
    <property type="entry name" value="Beta-lactam-related"/>
</dbReference>
<dbReference type="SUPFAM" id="SSF56601">
    <property type="entry name" value="beta-lactamase/transpeptidase-like"/>
    <property type="match status" value="1"/>
</dbReference>
<dbReference type="Pfam" id="PF00144">
    <property type="entry name" value="Beta-lactamase"/>
    <property type="match status" value="1"/>
</dbReference>
<evidence type="ECO:0000313" key="3">
    <source>
        <dbReference type="Proteomes" id="UP000182054"/>
    </source>
</evidence>
<evidence type="ECO:0000313" key="2">
    <source>
        <dbReference type="EMBL" id="SFA58535.1"/>
    </source>
</evidence>
<dbReference type="InterPro" id="IPR012338">
    <property type="entry name" value="Beta-lactam/transpept-like"/>
</dbReference>
<dbReference type="Gene3D" id="3.40.710.10">
    <property type="entry name" value="DD-peptidase/beta-lactamase superfamily"/>
    <property type="match status" value="1"/>
</dbReference>
<proteinExistence type="predicted"/>
<dbReference type="OrthoDB" id="9809635at2"/>
<dbReference type="InterPro" id="IPR052907">
    <property type="entry name" value="Beta-lactamase/esterase"/>
</dbReference>
<name>A0A1I0U3B0_9NOCA</name>
<sequence length="402" mass="43684">MRTSISPCVDYWEVFRVGDYSSVEGRCDAAFHDVADTLRANLASGAEVGASVVVDLDGETVVDLWGGHRDAERTTPWTEDTVVNVWSTTKTVTALATLMVIDRGLLDPFAPVARYWPEFAAAGKDRIEVRHILSHSSGVSGWDRPISVQDLYDHESAVAKLAAQAPWWESRTTSGYHAASQGHLLAELIRRVTGKTLREFVADEIAGPLGADFQIGLRPEDRHRVADVIAPPPPPRVDVPDPDRIRIRTFGGPVVAPDAANTDEWRAADMGALNGHGNARSVARMLSAISRGGEVDGVRLLSQGAVDLAFEPQTDGLDLVLGIPLRFGMGFALPHPETVPYIPDGRICFWGGWGGSMIVMHPESRLTFSYAMNKMGSGIIGSDRAEQYLRATYSALARTTTR</sequence>
<gene>
    <name evidence="2" type="ORF">SAMN05444374_112146</name>
</gene>